<gene>
    <name evidence="1" type="ORF">AN403_122</name>
</gene>
<dbReference type="EMBL" id="LJXB01000094">
    <property type="protein sequence ID" value="KPU50705.1"/>
    <property type="molecule type" value="Genomic_DNA"/>
</dbReference>
<proteinExistence type="predicted"/>
<reference evidence="1 2" key="1">
    <citation type="submission" date="2015-09" db="EMBL/GenBank/DDBJ databases">
        <authorList>
            <consortium name="Swine Surveillance"/>
        </authorList>
    </citation>
    <scope>NUCLEOTIDE SEQUENCE [LARGE SCALE GENOMIC DNA]</scope>
    <source>
        <strain evidence="1 2">S613</strain>
    </source>
</reference>
<sequence>MNIKPVRSLEDLTAAFTRLEQLWGAADGSPEGDELETLALLIEKYEDEHYPMQPSEQVV</sequence>
<comment type="caution">
    <text evidence="1">The sequence shown here is derived from an EMBL/GenBank/DDBJ whole genome shotgun (WGS) entry which is preliminary data.</text>
</comment>
<dbReference type="Proteomes" id="UP000050349">
    <property type="component" value="Unassembled WGS sequence"/>
</dbReference>
<dbReference type="PATRIC" id="fig|294.162.peg.6291"/>
<dbReference type="AlphaFoldDB" id="A0A0N8NU36"/>
<evidence type="ECO:0000313" key="1">
    <source>
        <dbReference type="EMBL" id="KPU50705.1"/>
    </source>
</evidence>
<organism evidence="1 2">
    <name type="scientific">Pseudomonas fluorescens</name>
    <dbReference type="NCBI Taxonomy" id="294"/>
    <lineage>
        <taxon>Bacteria</taxon>
        <taxon>Pseudomonadati</taxon>
        <taxon>Pseudomonadota</taxon>
        <taxon>Gammaproteobacteria</taxon>
        <taxon>Pseudomonadales</taxon>
        <taxon>Pseudomonadaceae</taxon>
        <taxon>Pseudomonas</taxon>
    </lineage>
</organism>
<evidence type="ECO:0000313" key="2">
    <source>
        <dbReference type="Proteomes" id="UP000050349"/>
    </source>
</evidence>
<name>A0A0N8NU36_PSEFL</name>
<accession>A0A0N8NU36</accession>
<protein>
    <submittedName>
        <fullName evidence="1">Uncharacterized protein</fullName>
    </submittedName>
</protein>